<evidence type="ECO:0000313" key="3">
    <source>
        <dbReference type="EMBL" id="MDQ1103369.1"/>
    </source>
</evidence>
<dbReference type="Gene3D" id="3.40.50.720">
    <property type="entry name" value="NAD(P)-binding Rossmann-like Domain"/>
    <property type="match status" value="1"/>
</dbReference>
<evidence type="ECO:0000313" key="4">
    <source>
        <dbReference type="Proteomes" id="UP001239215"/>
    </source>
</evidence>
<dbReference type="InterPro" id="IPR002347">
    <property type="entry name" value="SDR_fam"/>
</dbReference>
<evidence type="ECO:0000256" key="1">
    <source>
        <dbReference type="ARBA" id="ARBA00006484"/>
    </source>
</evidence>
<name>A0AAJ1X0Q1_9ACTN</name>
<dbReference type="InterPro" id="IPR051122">
    <property type="entry name" value="SDR_DHRS6-like"/>
</dbReference>
<keyword evidence="2 3" id="KW-0560">Oxidoreductase</keyword>
<accession>A0AAJ1X0Q1</accession>
<comment type="similarity">
    <text evidence="1">Belongs to the short-chain dehydrogenases/reductases (SDR) family.</text>
</comment>
<organism evidence="3 4">
    <name type="scientific">Nocardioides zeae</name>
    <dbReference type="NCBI Taxonomy" id="1457234"/>
    <lineage>
        <taxon>Bacteria</taxon>
        <taxon>Bacillati</taxon>
        <taxon>Actinomycetota</taxon>
        <taxon>Actinomycetes</taxon>
        <taxon>Propionibacteriales</taxon>
        <taxon>Nocardioidaceae</taxon>
        <taxon>Nocardioides</taxon>
    </lineage>
</organism>
<proteinExistence type="inferred from homology"/>
<comment type="caution">
    <text evidence="3">The sequence shown here is derived from an EMBL/GenBank/DDBJ whole genome shotgun (WGS) entry which is preliminary data.</text>
</comment>
<reference evidence="3" key="1">
    <citation type="submission" date="2023-07" db="EMBL/GenBank/DDBJ databases">
        <title>Functional and genomic diversity of the sorghum phyllosphere microbiome.</title>
        <authorList>
            <person name="Shade A."/>
        </authorList>
    </citation>
    <scope>NUCLEOTIDE SEQUENCE</scope>
    <source>
        <strain evidence="3">SORGH_AS_1067</strain>
    </source>
</reference>
<protein>
    <submittedName>
        <fullName evidence="3">3-oxoacyl-[acyl-carrier protein] reductase</fullName>
        <ecNumber evidence="3">1.1.1.100</ecNumber>
    </submittedName>
</protein>
<dbReference type="Pfam" id="PF13561">
    <property type="entry name" value="adh_short_C2"/>
    <property type="match status" value="1"/>
</dbReference>
<dbReference type="SUPFAM" id="SSF51735">
    <property type="entry name" value="NAD(P)-binding Rossmann-fold domains"/>
    <property type="match status" value="1"/>
</dbReference>
<dbReference type="PANTHER" id="PTHR43477">
    <property type="entry name" value="DIHYDROANTICAPSIN 7-DEHYDROGENASE"/>
    <property type="match status" value="1"/>
</dbReference>
<dbReference type="PANTHER" id="PTHR43477:SF1">
    <property type="entry name" value="DIHYDROANTICAPSIN 7-DEHYDROGENASE"/>
    <property type="match status" value="1"/>
</dbReference>
<sequence length="260" mass="27130">MVAPRRHLGKTGTALNYPRYDYSGHRVAVLGGTQGTGLATAHAFADAGADVTVTGAQHLTGFYDADLSRFRYRSLALDHPEAIVDFAAGTDRMDVLVVASAPELPRHLGHADREFVVEACRLGLAGPAQAVRRLRPALSASAAQGGGAVVLTPAAARWWALGGDGPAAEEEFVHAVAGLAEGLERHGVRVNGCLATRTQGPAYHVQIERHAPRTSGTLLARPRRVRGSLAEATRAAVVDLVQFLASAGAAGLTGQTLRVG</sequence>
<dbReference type="AlphaFoldDB" id="A0AAJ1X0Q1"/>
<dbReference type="EMBL" id="JAUTAN010000001">
    <property type="protein sequence ID" value="MDQ1103369.1"/>
    <property type="molecule type" value="Genomic_DNA"/>
</dbReference>
<dbReference type="GO" id="GO:0004316">
    <property type="term" value="F:3-oxoacyl-[acyl-carrier-protein] reductase (NADPH) activity"/>
    <property type="evidence" value="ECO:0007669"/>
    <property type="project" value="UniProtKB-EC"/>
</dbReference>
<dbReference type="EC" id="1.1.1.100" evidence="3"/>
<evidence type="ECO:0000256" key="2">
    <source>
        <dbReference type="ARBA" id="ARBA00023002"/>
    </source>
</evidence>
<dbReference type="InterPro" id="IPR036291">
    <property type="entry name" value="NAD(P)-bd_dom_sf"/>
</dbReference>
<dbReference type="Proteomes" id="UP001239215">
    <property type="component" value="Unassembled WGS sequence"/>
</dbReference>
<gene>
    <name evidence="3" type="ORF">QE405_000653</name>
</gene>